<proteinExistence type="predicted"/>
<accession>A0A8J9X005</accession>
<name>A0A8J9X005_PHATR</name>
<reference evidence="2" key="1">
    <citation type="submission" date="2022-02" db="EMBL/GenBank/DDBJ databases">
        <authorList>
            <person name="Giguere J D."/>
        </authorList>
    </citation>
    <scope>NUCLEOTIDE SEQUENCE</scope>
    <source>
        <strain evidence="2">CCAP 1055/1</strain>
    </source>
</reference>
<dbReference type="Proteomes" id="UP000836788">
    <property type="component" value="Chromosome 11"/>
</dbReference>
<gene>
    <name evidence="2" type="ORF">PTTT1_LOCUS9150</name>
</gene>
<protein>
    <submittedName>
        <fullName evidence="2">Uncharacterized protein</fullName>
    </submittedName>
</protein>
<dbReference type="EMBL" id="OU594952">
    <property type="protein sequence ID" value="CAG9279142.1"/>
    <property type="molecule type" value="Genomic_DNA"/>
</dbReference>
<feature type="region of interest" description="Disordered" evidence="1">
    <location>
        <begin position="96"/>
        <end position="117"/>
    </location>
</feature>
<sequence>MTESSEVALGHLQAIKPRDGWAVDRTFGGMRLLRRNVPVVDAAFLDIHLDPLTKTVVGIVNKSISGVQAQVLVDANGRLVAQKTLVTVQSWQGRKTVPLSSSHTPRTGRSATNTAADNRSDEFAEATLLSSEQNQALLKYGASFFGGLLLLRVLVQTMWGLSILALPLGYLYLVQTCPPESSFDAKKELKRVLRGHHLPETDPNKPKGFLSATLARINASVATELATTLGYEVTMVPLAGAAVVSSVRVPSAALDFYWVGVHGSWYYVYSMELADATKRD</sequence>
<organism evidence="2">
    <name type="scientific">Phaeodactylum tricornutum</name>
    <name type="common">Diatom</name>
    <dbReference type="NCBI Taxonomy" id="2850"/>
    <lineage>
        <taxon>Eukaryota</taxon>
        <taxon>Sar</taxon>
        <taxon>Stramenopiles</taxon>
        <taxon>Ochrophyta</taxon>
        <taxon>Bacillariophyta</taxon>
        <taxon>Bacillariophyceae</taxon>
        <taxon>Bacillariophycidae</taxon>
        <taxon>Naviculales</taxon>
        <taxon>Phaeodactylaceae</taxon>
        <taxon>Phaeodactylum</taxon>
    </lineage>
</organism>
<evidence type="ECO:0000256" key="1">
    <source>
        <dbReference type="SAM" id="MobiDB-lite"/>
    </source>
</evidence>
<dbReference type="AlphaFoldDB" id="A0A8J9X005"/>
<evidence type="ECO:0000313" key="2">
    <source>
        <dbReference type="EMBL" id="CAG9279142.1"/>
    </source>
</evidence>